<name>A0A0A1DI01_NOCSI</name>
<evidence type="ECO:0000313" key="2">
    <source>
        <dbReference type="Proteomes" id="UP000030300"/>
    </source>
</evidence>
<dbReference type="RefSeq" id="WP_038676857.1">
    <property type="nucleotide sequence ID" value="NZ_BJMC01000029.1"/>
</dbReference>
<sequence>MTADLDLIRRAANRAREVAEDAILASGDEPWAADGISWNDNRGTVYMVGAGPVNVCDAITEEQAEHIAHWDPATALVVAAFLEHDLARVSHSLIPDMPPHPCAVDIARAFLKEDADG</sequence>
<dbReference type="EMBL" id="CP009896">
    <property type="protein sequence ID" value="AIY16163.1"/>
    <property type="molecule type" value="Genomic_DNA"/>
</dbReference>
<accession>A0A0A1DI01</accession>
<dbReference type="STRING" id="2045.KR76_04225"/>
<proteinExistence type="predicted"/>
<dbReference type="Proteomes" id="UP000030300">
    <property type="component" value="Chromosome"/>
</dbReference>
<dbReference type="KEGG" id="psim:KR76_04225"/>
<keyword evidence="2" id="KW-1185">Reference proteome</keyword>
<reference evidence="1 2" key="1">
    <citation type="journal article" date="2015" name="Genome Announc.">
        <title>Complete Genome Sequence of Steroid-Transforming Nocardioides simplex VKM Ac-2033D.</title>
        <authorList>
            <person name="Shtratnikova V.Y."/>
            <person name="Schelkunov M.I."/>
            <person name="Pekov Y.A."/>
            <person name="Fokina V.V."/>
            <person name="Logacheva M.D."/>
            <person name="Sokolov S.L."/>
            <person name="Bragin E.Y."/>
            <person name="Ashapkin V.V."/>
            <person name="Donova M.V."/>
        </authorList>
    </citation>
    <scope>NUCLEOTIDE SEQUENCE [LARGE SCALE GENOMIC DNA]</scope>
    <source>
        <strain evidence="1 2">VKM Ac-2033D</strain>
    </source>
</reference>
<dbReference type="HOGENOM" id="CLU_2082370_0_0_11"/>
<dbReference type="GeneID" id="96608167"/>
<dbReference type="AlphaFoldDB" id="A0A0A1DI01"/>
<protein>
    <submittedName>
        <fullName evidence="1">Uncharacterized protein</fullName>
    </submittedName>
</protein>
<organism evidence="1 2">
    <name type="scientific">Nocardioides simplex</name>
    <name type="common">Arthrobacter simplex</name>
    <dbReference type="NCBI Taxonomy" id="2045"/>
    <lineage>
        <taxon>Bacteria</taxon>
        <taxon>Bacillati</taxon>
        <taxon>Actinomycetota</taxon>
        <taxon>Actinomycetes</taxon>
        <taxon>Propionibacteriales</taxon>
        <taxon>Nocardioidaceae</taxon>
        <taxon>Pimelobacter</taxon>
    </lineage>
</organism>
<gene>
    <name evidence="1" type="ORF">KR76_04225</name>
</gene>
<evidence type="ECO:0000313" key="1">
    <source>
        <dbReference type="EMBL" id="AIY16163.1"/>
    </source>
</evidence>